<dbReference type="Pfam" id="PF04564">
    <property type="entry name" value="U-box"/>
    <property type="match status" value="1"/>
</dbReference>
<proteinExistence type="predicted"/>
<evidence type="ECO:0000256" key="3">
    <source>
        <dbReference type="ARBA" id="ARBA00004906"/>
    </source>
</evidence>
<dbReference type="EC" id="2.3.2.27" evidence="4"/>
<name>A0A4Y1RKE1_PRUDU</name>
<accession>A0A4Y1RKE1</accession>
<feature type="binding site" evidence="10">
    <location>
        <position position="578"/>
    </location>
    <ligand>
        <name>ATP</name>
        <dbReference type="ChEBI" id="CHEBI:30616"/>
    </ligand>
</feature>
<evidence type="ECO:0000256" key="1">
    <source>
        <dbReference type="ARBA" id="ARBA00000900"/>
    </source>
</evidence>
<dbReference type="SMART" id="SM00220">
    <property type="entry name" value="S_TKc"/>
    <property type="match status" value="1"/>
</dbReference>
<feature type="region of interest" description="Disordered" evidence="12">
    <location>
        <begin position="1"/>
        <end position="39"/>
    </location>
</feature>
<organism evidence="15">
    <name type="scientific">Prunus dulcis</name>
    <name type="common">Almond</name>
    <name type="synonym">Amygdalus dulcis</name>
    <dbReference type="NCBI Taxonomy" id="3755"/>
    <lineage>
        <taxon>Eukaryota</taxon>
        <taxon>Viridiplantae</taxon>
        <taxon>Streptophyta</taxon>
        <taxon>Embryophyta</taxon>
        <taxon>Tracheophyta</taxon>
        <taxon>Spermatophyta</taxon>
        <taxon>Magnoliopsida</taxon>
        <taxon>eudicotyledons</taxon>
        <taxon>Gunneridae</taxon>
        <taxon>Pentapetalae</taxon>
        <taxon>rosids</taxon>
        <taxon>fabids</taxon>
        <taxon>Rosales</taxon>
        <taxon>Rosaceae</taxon>
        <taxon>Amygdaloideae</taxon>
        <taxon>Amygdaleae</taxon>
        <taxon>Prunus</taxon>
    </lineage>
</organism>
<evidence type="ECO:0000256" key="5">
    <source>
        <dbReference type="ARBA" id="ARBA00022679"/>
    </source>
</evidence>
<dbReference type="CDD" id="cd16655">
    <property type="entry name" value="RING-Ubox_WDSUB1-like"/>
    <property type="match status" value="1"/>
</dbReference>
<feature type="coiled-coil region" evidence="11">
    <location>
        <begin position="438"/>
        <end position="500"/>
    </location>
</feature>
<dbReference type="GO" id="GO:0005524">
    <property type="term" value="F:ATP binding"/>
    <property type="evidence" value="ECO:0007669"/>
    <property type="project" value="UniProtKB-UniRule"/>
</dbReference>
<protein>
    <recommendedName>
        <fullName evidence="4">RING-type E3 ubiquitin transferase</fullName>
        <ecNumber evidence="4">2.3.2.27</ecNumber>
    </recommendedName>
</protein>
<dbReference type="Gene3D" id="1.10.510.10">
    <property type="entry name" value="Transferase(Phosphotransferase) domain 1"/>
    <property type="match status" value="1"/>
</dbReference>
<dbReference type="PANTHER" id="PTHR45647">
    <property type="entry name" value="OS02G0152300 PROTEIN"/>
    <property type="match status" value="1"/>
</dbReference>
<dbReference type="InterPro" id="IPR014729">
    <property type="entry name" value="Rossmann-like_a/b/a_fold"/>
</dbReference>
<feature type="compositionally biased region" description="Basic and acidic residues" evidence="12">
    <location>
        <begin position="1"/>
        <end position="10"/>
    </location>
</feature>
<dbReference type="PROSITE" id="PS00108">
    <property type="entry name" value="PROTEIN_KINASE_ST"/>
    <property type="match status" value="1"/>
</dbReference>
<evidence type="ECO:0000256" key="8">
    <source>
        <dbReference type="ARBA" id="ARBA00022786"/>
    </source>
</evidence>
<dbReference type="SUPFAM" id="SSF56112">
    <property type="entry name" value="Protein kinase-like (PK-like)"/>
    <property type="match status" value="1"/>
</dbReference>
<gene>
    <name evidence="15" type="ORF">Prudu_016041</name>
</gene>
<evidence type="ECO:0000256" key="10">
    <source>
        <dbReference type="PROSITE-ProRule" id="PRU10141"/>
    </source>
</evidence>
<dbReference type="InterPro" id="IPR011009">
    <property type="entry name" value="Kinase-like_dom_sf"/>
</dbReference>
<dbReference type="Gene3D" id="3.30.40.10">
    <property type="entry name" value="Zinc/RING finger domain, C3HC4 (zinc finger)"/>
    <property type="match status" value="1"/>
</dbReference>
<dbReference type="GO" id="GO:0061630">
    <property type="term" value="F:ubiquitin protein ligase activity"/>
    <property type="evidence" value="ECO:0007669"/>
    <property type="project" value="UniProtKB-EC"/>
</dbReference>
<evidence type="ECO:0000313" key="15">
    <source>
        <dbReference type="EMBL" id="BBH04811.1"/>
    </source>
</evidence>
<dbReference type="InterPro" id="IPR000719">
    <property type="entry name" value="Prot_kinase_dom"/>
</dbReference>
<dbReference type="Gene3D" id="3.30.200.20">
    <property type="entry name" value="Phosphorylase Kinase, domain 1"/>
    <property type="match status" value="1"/>
</dbReference>
<evidence type="ECO:0000256" key="6">
    <source>
        <dbReference type="ARBA" id="ARBA00022741"/>
    </source>
</evidence>
<dbReference type="InterPro" id="IPR003613">
    <property type="entry name" value="Ubox_domain"/>
</dbReference>
<dbReference type="UniPathway" id="UPA00143"/>
<dbReference type="Gene3D" id="3.40.50.620">
    <property type="entry name" value="HUPs"/>
    <property type="match status" value="1"/>
</dbReference>
<feature type="domain" description="Protein kinase" evidence="13">
    <location>
        <begin position="550"/>
        <end position="817"/>
    </location>
</feature>
<dbReference type="PROSITE" id="PS50011">
    <property type="entry name" value="PROTEIN_KINASE_DOM"/>
    <property type="match status" value="1"/>
</dbReference>
<dbReference type="InterPro" id="IPR051348">
    <property type="entry name" value="U-box_ubiquitin_ligases"/>
</dbReference>
<evidence type="ECO:0000259" key="13">
    <source>
        <dbReference type="PROSITE" id="PS50011"/>
    </source>
</evidence>
<keyword evidence="7 15" id="KW-0418">Kinase</keyword>
<dbReference type="InterPro" id="IPR017441">
    <property type="entry name" value="Protein_kinase_ATP_BS"/>
</dbReference>
<evidence type="ECO:0000256" key="7">
    <source>
        <dbReference type="ARBA" id="ARBA00022777"/>
    </source>
</evidence>
<reference evidence="15" key="1">
    <citation type="journal article" date="2019" name="Science">
        <title>Mutation of a bHLH transcription factor allowed almond domestication.</title>
        <authorList>
            <person name="Sanchez-Perez R."/>
            <person name="Pavan S."/>
            <person name="Mazzeo R."/>
            <person name="Moldovan C."/>
            <person name="Aiese Cigliano R."/>
            <person name="Del Cueto J."/>
            <person name="Ricciardi F."/>
            <person name="Lotti C."/>
            <person name="Ricciardi L."/>
            <person name="Dicenta F."/>
            <person name="Lopez-Marques R.L."/>
            <person name="Lindberg Moller B."/>
        </authorList>
    </citation>
    <scope>NUCLEOTIDE SEQUENCE</scope>
</reference>
<keyword evidence="6 10" id="KW-0547">Nucleotide-binding</keyword>
<evidence type="ECO:0000256" key="2">
    <source>
        <dbReference type="ARBA" id="ARBA00003861"/>
    </source>
</evidence>
<evidence type="ECO:0000256" key="4">
    <source>
        <dbReference type="ARBA" id="ARBA00012483"/>
    </source>
</evidence>
<keyword evidence="5" id="KW-0808">Transferase</keyword>
<dbReference type="GO" id="GO:0016567">
    <property type="term" value="P:protein ubiquitination"/>
    <property type="evidence" value="ECO:0007669"/>
    <property type="project" value="UniProtKB-UniPathway"/>
</dbReference>
<comment type="pathway">
    <text evidence="3">Protein modification; protein ubiquitination.</text>
</comment>
<dbReference type="PROSITE" id="PS51698">
    <property type="entry name" value="U_BOX"/>
    <property type="match status" value="1"/>
</dbReference>
<comment type="catalytic activity">
    <reaction evidence="1">
        <text>S-ubiquitinyl-[E2 ubiquitin-conjugating enzyme]-L-cysteine + [acceptor protein]-L-lysine = [E2 ubiquitin-conjugating enzyme]-L-cysteine + N(6)-ubiquitinyl-[acceptor protein]-L-lysine.</text>
        <dbReference type="EC" id="2.3.2.27"/>
    </reaction>
</comment>
<evidence type="ECO:0000256" key="9">
    <source>
        <dbReference type="ARBA" id="ARBA00022840"/>
    </source>
</evidence>
<evidence type="ECO:0000256" key="11">
    <source>
        <dbReference type="SAM" id="Coils"/>
    </source>
</evidence>
<dbReference type="AlphaFoldDB" id="A0A4Y1RKE1"/>
<feature type="domain" description="U-box" evidence="14">
    <location>
        <begin position="823"/>
        <end position="894"/>
    </location>
</feature>
<dbReference type="InterPro" id="IPR013083">
    <property type="entry name" value="Znf_RING/FYVE/PHD"/>
</dbReference>
<feature type="non-terminal residue" evidence="15">
    <location>
        <position position="1"/>
    </location>
</feature>
<keyword evidence="11" id="KW-0175">Coiled coil</keyword>
<dbReference type="PROSITE" id="PS00107">
    <property type="entry name" value="PROTEIN_KINASE_ATP"/>
    <property type="match status" value="1"/>
</dbReference>
<dbReference type="SUPFAM" id="SSF57850">
    <property type="entry name" value="RING/U-box"/>
    <property type="match status" value="1"/>
</dbReference>
<dbReference type="SUPFAM" id="SSF52402">
    <property type="entry name" value="Adenine nucleotide alpha hydrolases-like"/>
    <property type="match status" value="1"/>
</dbReference>
<dbReference type="SMART" id="SM00504">
    <property type="entry name" value="Ubox"/>
    <property type="match status" value="1"/>
</dbReference>
<sequence>LDQKTQEKDNLFLPPPSTFPLSQSSQHKSLTPPSPELLEFDPSMELIQPSHPLHGSAGESLSGFSSPVSFRRGFDRPPTTSHLAEIFEEEDNGGGVDKVHVAVGKSVEKAVSLLHWTFKHFGCKEICILHVHQPSQLIPTLLGKLPASQANAEVVSAFRREEGERKMKILQNYLRVCSRAKVKASIAMVEANEIQKGIVDLVNRHGVRKLVMGAVPENIDFSNFCLVGLFKNSPCAPKSSGWGSFRVHGYTPPPVKKNSSKANYAAKYAALFCEIWFINKGKHVWTRDASEGQSSPPSCRQLQIAKVLPRENKEFHQESAASPTLSCSTNTSLPYNIHNSISSSTSSGSGYNSAEGMMPSDSDINVEEQSLYGRLAEATLEAEASKDNAFAELLKRKNLESEAMKAIYKVKQFELAHACEVKLRTEAEDALRTTIGEQQKLLQEKEEVSREIRRTMTNIALLDSRAQEANRRFNEASGEVKLIQTTIATLQQEKQSIQRQKMEALRWLERWRNHRQAGAANCNGLVGSAEELPKLSEFSLSDLQTATCNFSESFKIGQGGYGCVFKGEMMGRTVAIRKLHPHNMQGQAEFQQEVQVLGKLQHPHLVTLLGVCPEAWSLVYEHLSNGSLQDHLFRKSNGSSVPWKTRTRIIAEISSALCFLHSSKPEKIVHGDLKPQNILLDSELSCKICDFGICRLVTEDNLYCRSFRRGTEPKGAFPYTDPELQRIGVLTPKSDIYSFGLIILQLVTRRPPVGLASEVRKAVLCGNLASILDSSAGEWPITLARRLVDLGLQCCELNSGERPEITPALVRELHQLHAPEERPVPSFFLCPILQEIMHDPQVAADGFTYEGEALRGWLQNCRETSPMTNLKLSNLHLTPNHALRHAIQDWLCKS</sequence>
<dbReference type="EMBL" id="AP019302">
    <property type="protein sequence ID" value="BBH04811.1"/>
    <property type="molecule type" value="Genomic_DNA"/>
</dbReference>
<keyword evidence="9 10" id="KW-0067">ATP-binding</keyword>
<comment type="function">
    <text evidence="2">Functions as an E3 ubiquitin ligase.</text>
</comment>
<keyword evidence="8" id="KW-0833">Ubl conjugation pathway</keyword>
<dbReference type="CDD" id="cd01989">
    <property type="entry name" value="USP_STK_Ubox_N"/>
    <property type="match status" value="1"/>
</dbReference>
<dbReference type="GO" id="GO:0004672">
    <property type="term" value="F:protein kinase activity"/>
    <property type="evidence" value="ECO:0007669"/>
    <property type="project" value="InterPro"/>
</dbReference>
<evidence type="ECO:0000259" key="14">
    <source>
        <dbReference type="PROSITE" id="PS51698"/>
    </source>
</evidence>
<dbReference type="InterPro" id="IPR008271">
    <property type="entry name" value="Ser/Thr_kinase_AS"/>
</dbReference>
<dbReference type="Pfam" id="PF00069">
    <property type="entry name" value="Pkinase"/>
    <property type="match status" value="1"/>
</dbReference>
<dbReference type="PANTHER" id="PTHR45647:SF43">
    <property type="entry name" value="OS10G0100500 PROTEIN"/>
    <property type="match status" value="1"/>
</dbReference>
<evidence type="ECO:0000256" key="12">
    <source>
        <dbReference type="SAM" id="MobiDB-lite"/>
    </source>
</evidence>